<dbReference type="HOGENOM" id="CLU_1905137_0_0_10"/>
<gene>
    <name evidence="1" type="ORF">B739_1678</name>
</gene>
<accession>J9R354</accession>
<protein>
    <submittedName>
        <fullName evidence="1">Uncharacterized protein</fullName>
    </submittedName>
</protein>
<dbReference type="EMBL" id="CP003787">
    <property type="protein sequence ID" value="AFR36269.1"/>
    <property type="molecule type" value="Genomic_DNA"/>
</dbReference>
<dbReference type="AlphaFoldDB" id="J9R354"/>
<dbReference type="Proteomes" id="UP000006276">
    <property type="component" value="Chromosome"/>
</dbReference>
<sequence>MNIEKREYPPYKEDIKREFGYVSFNCLLANLDIIGVRSNRTFEIISVFYRGNIKVGYMYEYKNIPEEEIFKFYNSIPERSNDLKAWADKLGDKITIIEPPKDNYVFVNDREVSLVKSKKINHDNKRKTECNNG</sequence>
<dbReference type="KEGG" id="rag:B739_1678"/>
<keyword evidence="2" id="KW-1185">Reference proteome</keyword>
<dbReference type="STRING" id="34085.AB406_1714"/>
<dbReference type="PATRIC" id="fig|1228997.3.peg.1676"/>
<reference evidence="1 2" key="1">
    <citation type="submission" date="2012-09" db="EMBL/GenBank/DDBJ databases">
        <title>Riemerella anatipestifer vaccine strains.</title>
        <authorList>
            <person name="Chun C.A."/>
            <person name="Shu W.M."/>
            <person name="Kang Z.D."/>
            <person name="Jia W.X."/>
        </authorList>
    </citation>
    <scope>NUCLEOTIDE SEQUENCE [LARGE SCALE GENOMIC DNA]</scope>
    <source>
        <strain evidence="1 2">RA-CH-1</strain>
    </source>
</reference>
<evidence type="ECO:0000313" key="2">
    <source>
        <dbReference type="Proteomes" id="UP000006276"/>
    </source>
</evidence>
<organism evidence="1 2">
    <name type="scientific">Riemerella anatipestifer RA-CH-1</name>
    <dbReference type="NCBI Taxonomy" id="1228997"/>
    <lineage>
        <taxon>Bacteria</taxon>
        <taxon>Pseudomonadati</taxon>
        <taxon>Bacteroidota</taxon>
        <taxon>Flavobacteriia</taxon>
        <taxon>Flavobacteriales</taxon>
        <taxon>Weeksellaceae</taxon>
        <taxon>Riemerella</taxon>
    </lineage>
</organism>
<dbReference type="RefSeq" id="WP_014938565.1">
    <property type="nucleotide sequence ID" value="NC_018609.1"/>
</dbReference>
<proteinExistence type="predicted"/>
<evidence type="ECO:0000313" key="1">
    <source>
        <dbReference type="EMBL" id="AFR36269.1"/>
    </source>
</evidence>
<name>J9R354_RIEAN</name>